<keyword evidence="2" id="KW-0489">Methyltransferase</keyword>
<dbReference type="SUPFAM" id="SSF53335">
    <property type="entry name" value="S-adenosyl-L-methionine-dependent methyltransferases"/>
    <property type="match status" value="1"/>
</dbReference>
<name>A0ABW2B540_9RHOB</name>
<dbReference type="EC" id="2.1.1.-" evidence="2"/>
<dbReference type="InterPro" id="IPR013216">
    <property type="entry name" value="Methyltransf_11"/>
</dbReference>
<dbReference type="InterPro" id="IPR029063">
    <property type="entry name" value="SAM-dependent_MTases_sf"/>
</dbReference>
<feature type="domain" description="Methyltransferase type 11" evidence="1">
    <location>
        <begin position="55"/>
        <end position="149"/>
    </location>
</feature>
<keyword evidence="2" id="KW-0808">Transferase</keyword>
<protein>
    <submittedName>
        <fullName evidence="2">Class I SAM-dependent methyltransferase</fullName>
        <ecNumber evidence="2">2.1.1.-</ecNumber>
    </submittedName>
</protein>
<dbReference type="GO" id="GO:0008168">
    <property type="term" value="F:methyltransferase activity"/>
    <property type="evidence" value="ECO:0007669"/>
    <property type="project" value="UniProtKB-KW"/>
</dbReference>
<sequence length="200" mass="22387">MTLNHDLTEEIRAHWSRRAATFDMSFGHRIEPGAEAAAWAAPMREHLGPAPKRVLELACGTGEVTRLIHDQGHDVTALDFSEAMLARAREKHAGKPRLRFLHADATRTLEPDNSYDAVLCRHLVWTLVEPEAAFADWYRILRPGGRLLIYDGDWANLPLAGRVAARVLALWNRISPEPHIDGAVGEQHRAIMRRLPFAGG</sequence>
<accession>A0ABW2B540</accession>
<gene>
    <name evidence="2" type="ORF">ACFQFQ_16595</name>
</gene>
<evidence type="ECO:0000259" key="1">
    <source>
        <dbReference type="Pfam" id="PF08241"/>
    </source>
</evidence>
<comment type="caution">
    <text evidence="2">The sequence shown here is derived from an EMBL/GenBank/DDBJ whole genome shotgun (WGS) entry which is preliminary data.</text>
</comment>
<evidence type="ECO:0000313" key="2">
    <source>
        <dbReference type="EMBL" id="MFC6760746.1"/>
    </source>
</evidence>
<dbReference type="CDD" id="cd02440">
    <property type="entry name" value="AdoMet_MTases"/>
    <property type="match status" value="1"/>
</dbReference>
<dbReference type="EMBL" id="JBHSWG010000001">
    <property type="protein sequence ID" value="MFC6760746.1"/>
    <property type="molecule type" value="Genomic_DNA"/>
</dbReference>
<keyword evidence="3" id="KW-1185">Reference proteome</keyword>
<dbReference type="Proteomes" id="UP001596353">
    <property type="component" value="Unassembled WGS sequence"/>
</dbReference>
<dbReference type="Gene3D" id="3.40.50.150">
    <property type="entry name" value="Vaccinia Virus protein VP39"/>
    <property type="match status" value="1"/>
</dbReference>
<evidence type="ECO:0000313" key="3">
    <source>
        <dbReference type="Proteomes" id="UP001596353"/>
    </source>
</evidence>
<reference evidence="3" key="1">
    <citation type="journal article" date="2019" name="Int. J. Syst. Evol. Microbiol.">
        <title>The Global Catalogue of Microorganisms (GCM) 10K type strain sequencing project: providing services to taxonomists for standard genome sequencing and annotation.</title>
        <authorList>
            <consortium name="The Broad Institute Genomics Platform"/>
            <consortium name="The Broad Institute Genome Sequencing Center for Infectious Disease"/>
            <person name="Wu L."/>
            <person name="Ma J."/>
        </authorList>
    </citation>
    <scope>NUCLEOTIDE SEQUENCE [LARGE SCALE GENOMIC DNA]</scope>
    <source>
        <strain evidence="3">CCUG 66188</strain>
    </source>
</reference>
<dbReference type="GO" id="GO:0032259">
    <property type="term" value="P:methylation"/>
    <property type="evidence" value="ECO:0007669"/>
    <property type="project" value="UniProtKB-KW"/>
</dbReference>
<dbReference type="Pfam" id="PF08241">
    <property type="entry name" value="Methyltransf_11"/>
    <property type="match status" value="1"/>
</dbReference>
<dbReference type="InterPro" id="IPR050508">
    <property type="entry name" value="Methyltransf_Superfamily"/>
</dbReference>
<dbReference type="PANTHER" id="PTHR42912:SF80">
    <property type="entry name" value="METHYLTRANSFERASE DOMAIN-CONTAINING PROTEIN"/>
    <property type="match status" value="1"/>
</dbReference>
<dbReference type="PANTHER" id="PTHR42912">
    <property type="entry name" value="METHYLTRANSFERASE"/>
    <property type="match status" value="1"/>
</dbReference>
<organism evidence="2 3">
    <name type="scientific">Sulfitobacter porphyrae</name>
    <dbReference type="NCBI Taxonomy" id="1246864"/>
    <lineage>
        <taxon>Bacteria</taxon>
        <taxon>Pseudomonadati</taxon>
        <taxon>Pseudomonadota</taxon>
        <taxon>Alphaproteobacteria</taxon>
        <taxon>Rhodobacterales</taxon>
        <taxon>Roseobacteraceae</taxon>
        <taxon>Sulfitobacter</taxon>
    </lineage>
</organism>
<proteinExistence type="predicted"/>